<protein>
    <recommendedName>
        <fullName evidence="3">SRPBCC family protein</fullName>
    </recommendedName>
</protein>
<dbReference type="EMBL" id="JAELUQ010000008">
    <property type="protein sequence ID" value="KAG7409761.1"/>
    <property type="molecule type" value="Genomic_DNA"/>
</dbReference>
<reference evidence="1" key="1">
    <citation type="submission" date="2021-04" db="EMBL/GenBank/DDBJ databases">
        <title>First draft genome resource for Brassicaceae pathogens Fusarium oxysporum f. sp. raphani and Fusarium oxysporum f. sp. rapae.</title>
        <authorList>
            <person name="Asai S."/>
        </authorList>
    </citation>
    <scope>NUCLEOTIDE SEQUENCE</scope>
    <source>
        <strain evidence="1">Tf1208</strain>
    </source>
</reference>
<dbReference type="Proteomes" id="UP000694050">
    <property type="component" value="Unassembled WGS sequence"/>
</dbReference>
<name>A0A8J5U4Q3_FUSOX</name>
<evidence type="ECO:0000313" key="2">
    <source>
        <dbReference type="Proteomes" id="UP000694050"/>
    </source>
</evidence>
<sequence length="189" mass="20565">MEAPKAVGWTTPTATPSLGTGRVVFTAGSTIVIDAPAKEVFNTMVDFRRYSEWNTWTPRLTFIDTEASEAVVPGASGILETLTDGGDDIMKIPIEILALSYGEQECKLAWKSNYLPWWAATIERVQIVTAKGPDACEAKNWESMGGLAAYAMKLSWVSKQLATANVRYLDELAAFVQKGVTKKDAPAKA</sequence>
<accession>A0A8J5U4Q3</accession>
<proteinExistence type="predicted"/>
<gene>
    <name evidence="1" type="ORF">Forpe1208_v011382</name>
</gene>
<evidence type="ECO:0000313" key="1">
    <source>
        <dbReference type="EMBL" id="KAG7409761.1"/>
    </source>
</evidence>
<organism evidence="1 2">
    <name type="scientific">Fusarium oxysporum f. sp. rapae</name>
    <dbReference type="NCBI Taxonomy" id="485398"/>
    <lineage>
        <taxon>Eukaryota</taxon>
        <taxon>Fungi</taxon>
        <taxon>Dikarya</taxon>
        <taxon>Ascomycota</taxon>
        <taxon>Pezizomycotina</taxon>
        <taxon>Sordariomycetes</taxon>
        <taxon>Hypocreomycetidae</taxon>
        <taxon>Hypocreales</taxon>
        <taxon>Nectriaceae</taxon>
        <taxon>Fusarium</taxon>
        <taxon>Fusarium oxysporum species complex</taxon>
    </lineage>
</organism>
<comment type="caution">
    <text evidence="1">The sequence shown here is derived from an EMBL/GenBank/DDBJ whole genome shotgun (WGS) entry which is preliminary data.</text>
</comment>
<dbReference type="AlphaFoldDB" id="A0A8J5U4Q3"/>
<evidence type="ECO:0008006" key="3">
    <source>
        <dbReference type="Google" id="ProtNLM"/>
    </source>
</evidence>